<comment type="caution">
    <text evidence="3">The sequence shown here is derived from an EMBL/GenBank/DDBJ whole genome shotgun (WGS) entry which is preliminary data.</text>
</comment>
<proteinExistence type="predicted"/>
<feature type="region of interest" description="Disordered" evidence="1">
    <location>
        <begin position="1"/>
        <end position="26"/>
    </location>
</feature>
<evidence type="ECO:0000313" key="4">
    <source>
        <dbReference type="Proteomes" id="UP000649573"/>
    </source>
</evidence>
<name>A0ABQ2V9G5_9PSEU</name>
<keyword evidence="3" id="KW-0378">Hydrolase</keyword>
<evidence type="ECO:0000256" key="1">
    <source>
        <dbReference type="SAM" id="MobiDB-lite"/>
    </source>
</evidence>
<feature type="domain" description="AB hydrolase-1" evidence="2">
    <location>
        <begin position="36"/>
        <end position="229"/>
    </location>
</feature>
<reference evidence="4" key="1">
    <citation type="journal article" date="2019" name="Int. J. Syst. Evol. Microbiol.">
        <title>The Global Catalogue of Microorganisms (GCM) 10K type strain sequencing project: providing services to taxonomists for standard genome sequencing and annotation.</title>
        <authorList>
            <consortium name="The Broad Institute Genomics Platform"/>
            <consortium name="The Broad Institute Genome Sequencing Center for Infectious Disease"/>
            <person name="Wu L."/>
            <person name="Ma J."/>
        </authorList>
    </citation>
    <scope>NUCLEOTIDE SEQUENCE [LARGE SCALE GENOMIC DNA]</scope>
    <source>
        <strain evidence="4">JCM 3296</strain>
    </source>
</reference>
<dbReference type="Pfam" id="PF12697">
    <property type="entry name" value="Abhydrolase_6"/>
    <property type="match status" value="1"/>
</dbReference>
<dbReference type="GO" id="GO:0016787">
    <property type="term" value="F:hydrolase activity"/>
    <property type="evidence" value="ECO:0007669"/>
    <property type="project" value="UniProtKB-KW"/>
</dbReference>
<dbReference type="EMBL" id="BMRE01000047">
    <property type="protein sequence ID" value="GGU70084.1"/>
    <property type="molecule type" value="Genomic_DNA"/>
</dbReference>
<dbReference type="Proteomes" id="UP000649573">
    <property type="component" value="Unassembled WGS sequence"/>
</dbReference>
<accession>A0ABQ2V9G5</accession>
<gene>
    <name evidence="3" type="ORF">GCM10010178_72340</name>
</gene>
<organism evidence="3 4">
    <name type="scientific">Lentzea flava</name>
    <dbReference type="NCBI Taxonomy" id="103732"/>
    <lineage>
        <taxon>Bacteria</taxon>
        <taxon>Bacillati</taxon>
        <taxon>Actinomycetota</taxon>
        <taxon>Actinomycetes</taxon>
        <taxon>Pseudonocardiales</taxon>
        <taxon>Pseudonocardiaceae</taxon>
        <taxon>Lentzea</taxon>
    </lineage>
</organism>
<evidence type="ECO:0000259" key="2">
    <source>
        <dbReference type="Pfam" id="PF12697"/>
    </source>
</evidence>
<keyword evidence="4" id="KW-1185">Reference proteome</keyword>
<dbReference type="InterPro" id="IPR029058">
    <property type="entry name" value="AB_hydrolase_fold"/>
</dbReference>
<dbReference type="SUPFAM" id="SSF53474">
    <property type="entry name" value="alpha/beta-Hydrolases"/>
    <property type="match status" value="1"/>
</dbReference>
<protein>
    <submittedName>
        <fullName evidence="3">Alpha/beta hydrolase</fullName>
    </submittedName>
</protein>
<dbReference type="Gene3D" id="3.40.50.1820">
    <property type="entry name" value="alpha/beta hydrolase"/>
    <property type="match status" value="1"/>
</dbReference>
<evidence type="ECO:0000313" key="3">
    <source>
        <dbReference type="EMBL" id="GGU70084.1"/>
    </source>
</evidence>
<sequence length="247" mass="26981">MTWLSTAEPEDVASRTSGVHPHVDVLKPPGDTNAVVLVLHGGREHGTEPVRRHNLAYLRMVPLARALRAPGVEVWNLRYRVRGWNAPSLDPVQDARWALDKITELHPGKPVVLVGHSMGGRTALRVAGHPSVVAVCALAPWIVPGEPFEQLKGKALLIAHGDQERMTDPAKSLWFARQAKTVTDRVARFTVEGDGHAMLRRARDWTRLVVDFVHGELGLEPVAPDIANAMREASPRGLDVPLGGSRG</sequence>
<dbReference type="InterPro" id="IPR000073">
    <property type="entry name" value="AB_hydrolase_1"/>
</dbReference>